<dbReference type="Gene3D" id="3.40.50.10170">
    <property type="match status" value="1"/>
</dbReference>
<dbReference type="RefSeq" id="WP_101331820.1">
    <property type="nucleotide sequence ID" value="NZ_PJNH01000003.1"/>
</dbReference>
<dbReference type="EMBL" id="PJNH01000003">
    <property type="protein sequence ID" value="PKR77017.1"/>
    <property type="molecule type" value="Genomic_DNA"/>
</dbReference>
<proteinExistence type="predicted"/>
<dbReference type="Pfam" id="PF02645">
    <property type="entry name" value="DegV"/>
    <property type="match status" value="1"/>
</dbReference>
<dbReference type="PANTHER" id="PTHR33434:SF2">
    <property type="entry name" value="FATTY ACID-BINDING PROTEIN TM_1468"/>
    <property type="match status" value="1"/>
</dbReference>
<protein>
    <submittedName>
        <fullName evidence="2">DegV family protein</fullName>
    </submittedName>
</protein>
<dbReference type="InterPro" id="IPR043168">
    <property type="entry name" value="DegV_C"/>
</dbReference>
<accession>A0A2I0QRQ3</accession>
<organism evidence="2 3">
    <name type="scientific">Halalkalibacillus sediminis</name>
    <dbReference type="NCBI Taxonomy" id="2018042"/>
    <lineage>
        <taxon>Bacteria</taxon>
        <taxon>Bacillati</taxon>
        <taxon>Bacillota</taxon>
        <taxon>Bacilli</taxon>
        <taxon>Bacillales</taxon>
        <taxon>Bacillaceae</taxon>
        <taxon>Halalkalibacillus</taxon>
    </lineage>
</organism>
<keyword evidence="3" id="KW-1185">Reference proteome</keyword>
<gene>
    <name evidence="2" type="ORF">CEY16_09720</name>
</gene>
<reference evidence="2 3" key="1">
    <citation type="submission" date="2017-06" db="EMBL/GenBank/DDBJ databases">
        <title>the draft geome sequence of Illustriluteabacillus marina B3227.</title>
        <authorList>
            <person name="He R.-H."/>
            <person name="Du Z.-J."/>
        </authorList>
    </citation>
    <scope>NUCLEOTIDE SEQUENCE [LARGE SCALE GENOMIC DNA]</scope>
    <source>
        <strain evidence="2 3">B3227</strain>
    </source>
</reference>
<evidence type="ECO:0000256" key="1">
    <source>
        <dbReference type="ARBA" id="ARBA00023121"/>
    </source>
</evidence>
<dbReference type="SUPFAM" id="SSF82549">
    <property type="entry name" value="DAK1/DegV-like"/>
    <property type="match status" value="1"/>
</dbReference>
<dbReference type="NCBIfam" id="TIGR00762">
    <property type="entry name" value="DegV"/>
    <property type="match status" value="1"/>
</dbReference>
<name>A0A2I0QRQ3_9BACI</name>
<dbReference type="AlphaFoldDB" id="A0A2I0QRQ3"/>
<dbReference type="PROSITE" id="PS51482">
    <property type="entry name" value="DEGV"/>
    <property type="match status" value="1"/>
</dbReference>
<dbReference type="InterPro" id="IPR003797">
    <property type="entry name" value="DegV"/>
</dbReference>
<evidence type="ECO:0000313" key="2">
    <source>
        <dbReference type="EMBL" id="PKR77017.1"/>
    </source>
</evidence>
<dbReference type="GO" id="GO:0008289">
    <property type="term" value="F:lipid binding"/>
    <property type="evidence" value="ECO:0007669"/>
    <property type="project" value="UniProtKB-KW"/>
</dbReference>
<dbReference type="OrthoDB" id="5429275at2"/>
<dbReference type="Gene3D" id="3.30.1180.10">
    <property type="match status" value="1"/>
</dbReference>
<keyword evidence="1" id="KW-0446">Lipid-binding</keyword>
<comment type="caution">
    <text evidence="2">The sequence shown here is derived from an EMBL/GenBank/DDBJ whole genome shotgun (WGS) entry which is preliminary data.</text>
</comment>
<dbReference type="Proteomes" id="UP000243524">
    <property type="component" value="Unassembled WGS sequence"/>
</dbReference>
<evidence type="ECO:0000313" key="3">
    <source>
        <dbReference type="Proteomes" id="UP000243524"/>
    </source>
</evidence>
<dbReference type="InterPro" id="IPR050270">
    <property type="entry name" value="DegV_domain_contain"/>
</dbReference>
<sequence>MSIQLVVDGATDLPQGFAEKFDVKVIPLNIHFSNETYKAGEDLDIQGFYKKMASEQELPKTSAPSPNDFYEIFKEVDAETPILYLALSKTLSATYQNATLGRDMLLEEEPERKVEIINTKTTSCGTALLLNEAIKLKMKQIDFPELAQTMKSYAERTVTLFSLRTVDNLIKGGRLDRFRGTIARSLNIKLLMRASDEGEIEVTEKIRGEKKALRRLVDQIGEYTKSFEGKTIALAHSNCEDKAKQILSNIREKYDFNDEMTVEMGPLIATHAGEGGLVISFLGDEKK</sequence>
<dbReference type="PANTHER" id="PTHR33434">
    <property type="entry name" value="DEGV DOMAIN-CONTAINING PROTEIN DR_1986-RELATED"/>
    <property type="match status" value="1"/>
</dbReference>